<dbReference type="OrthoDB" id="1550902at2"/>
<gene>
    <name evidence="1" type="ORF">EJ913_03365</name>
</gene>
<dbReference type="InterPro" id="IPR016912">
    <property type="entry name" value="Phage_P2_GpU"/>
</dbReference>
<evidence type="ECO:0000313" key="2">
    <source>
        <dbReference type="Proteomes" id="UP000280346"/>
    </source>
</evidence>
<dbReference type="EMBL" id="RZIJ01000002">
    <property type="protein sequence ID" value="RUQ75234.1"/>
    <property type="molecule type" value="Genomic_DNA"/>
</dbReference>
<accession>A0A3S0V8L5</accession>
<dbReference type="InterPro" id="IPR009734">
    <property type="entry name" value="Myoviridae_GpU"/>
</dbReference>
<sequence>MLGLGDFRFEVGTAAYQAMQRNQLFRWAKQDRIGRLPALQFTGPDLQTVTLNGVIFPAFSGGLGQIPAMREMAARGEPLELVAGTGAVLGLWCILKVEEKQGEFLGDGRPRQVDFTLELQEYGDDAPPGAPSEDRIR</sequence>
<dbReference type="AlphaFoldDB" id="A0A3S0V8L5"/>
<keyword evidence="2" id="KW-1185">Reference proteome</keyword>
<dbReference type="Pfam" id="PF06995">
    <property type="entry name" value="Phage_P2_GpU"/>
    <property type="match status" value="1"/>
</dbReference>
<organism evidence="1 2">
    <name type="scientific">Azospirillum doebereinerae</name>
    <dbReference type="NCBI Taxonomy" id="92933"/>
    <lineage>
        <taxon>Bacteria</taxon>
        <taxon>Pseudomonadati</taxon>
        <taxon>Pseudomonadota</taxon>
        <taxon>Alphaproteobacteria</taxon>
        <taxon>Rhodospirillales</taxon>
        <taxon>Azospirillaceae</taxon>
        <taxon>Azospirillum</taxon>
    </lineage>
</organism>
<comment type="caution">
    <text evidence="1">The sequence shown here is derived from an EMBL/GenBank/DDBJ whole genome shotgun (WGS) entry which is preliminary data.</text>
</comment>
<dbReference type="PIRSF" id="PIRSF029208">
    <property type="entry name" value="Phage_tail_GPU"/>
    <property type="match status" value="1"/>
</dbReference>
<protein>
    <submittedName>
        <fullName evidence="1">Phage tail protein</fullName>
    </submittedName>
</protein>
<evidence type="ECO:0000313" key="1">
    <source>
        <dbReference type="EMBL" id="RUQ75234.1"/>
    </source>
</evidence>
<name>A0A3S0V8L5_9PROT</name>
<proteinExistence type="predicted"/>
<dbReference type="Proteomes" id="UP000280346">
    <property type="component" value="Unassembled WGS sequence"/>
</dbReference>
<reference evidence="1 2" key="1">
    <citation type="submission" date="2018-12" db="EMBL/GenBank/DDBJ databases">
        <authorList>
            <person name="Yang Y."/>
        </authorList>
    </citation>
    <scope>NUCLEOTIDE SEQUENCE [LARGE SCALE GENOMIC DNA]</scope>
    <source>
        <strain evidence="1 2">GSF71</strain>
    </source>
</reference>